<dbReference type="Gene3D" id="1.25.10.10">
    <property type="entry name" value="Leucine-rich Repeat Variant"/>
    <property type="match status" value="1"/>
</dbReference>
<keyword evidence="9" id="KW-1185">Reference proteome</keyword>
<dbReference type="Proteomes" id="UP000094236">
    <property type="component" value="Unassembled WGS sequence"/>
</dbReference>
<evidence type="ECO:0000313" key="8">
    <source>
        <dbReference type="EMBL" id="ODV94947.1"/>
    </source>
</evidence>
<dbReference type="GO" id="GO:0005681">
    <property type="term" value="C:spliceosomal complex"/>
    <property type="evidence" value="ECO:0007669"/>
    <property type="project" value="TreeGrafter"/>
</dbReference>
<dbReference type="STRING" id="669874.A0A1E4TT85"/>
<feature type="region of interest" description="Disordered" evidence="6">
    <location>
        <begin position="1"/>
        <end position="21"/>
    </location>
</feature>
<protein>
    <recommendedName>
        <fullName evidence="7">Beta-catenin-like protein 1 N-terminal domain-containing protein</fullName>
    </recommendedName>
</protein>
<evidence type="ECO:0000256" key="1">
    <source>
        <dbReference type="ARBA" id="ARBA00004123"/>
    </source>
</evidence>
<accession>A0A1E4TT85</accession>
<feature type="domain" description="Beta-catenin-like protein 1 N-terminal" evidence="7">
    <location>
        <begin position="39"/>
        <end position="152"/>
    </location>
</feature>
<evidence type="ECO:0000256" key="5">
    <source>
        <dbReference type="ARBA" id="ARBA00023242"/>
    </source>
</evidence>
<dbReference type="AlphaFoldDB" id="A0A1E4TT85"/>
<keyword evidence="4" id="KW-0175">Coiled coil</keyword>
<evidence type="ECO:0000256" key="2">
    <source>
        <dbReference type="ARBA" id="ARBA00022553"/>
    </source>
</evidence>
<gene>
    <name evidence="8" type="ORF">PACTADRAFT_3834</name>
</gene>
<evidence type="ECO:0000259" key="7">
    <source>
        <dbReference type="SMART" id="SM01156"/>
    </source>
</evidence>
<name>A0A1E4TT85_PACTA</name>
<sequence>MNTDSLFNSKKHKIKDVDDSDNDAEDVQRKFVRMQGEPVGEVRILKYIEDLGPEQKDEVYDSSWLNKTLNRLNKAIVKNSELRSKHGSNPSNFVESEFELNQSIKNLSGLSLIDDLAKKQELLNFFYQNMVTLDLISLIDNHPNLDISSQVVRIFNDIIDEEDDEDDKEFEDQNEEIRLGLANFLSNSRFVESLTKYFFNLQKTISDPTILQSYKAELLECLSICLNIFINLVNLGNLKLNEILIKNGKLMEFLISQIKVEINSIDVNSQYIAEFLSNLLIKISEVSFKIIETEILFKYNIVENLLIMVSKLLKFDTEIDNFKDEQKEFLENNIDSLCLLLNISNVSKKHFQVNEGLELIFLILNKTNNKYFIGICVKILSNLIKFTLTDEPDDIVYAIILQMINGNGCLKPLFKLYKSYNDDEEILKNLNNIILSFSKNLSMDSNERIRLVNKFVDKNFYYAKKILSLRSSLKNKSKIRESQIYIINQITLILAWLCAILVDYDYELFKQLKNRLNLKEDLKLDDYRLKIEQFIEFSDSGTIAQHPKPPSTIDELFFKDYIETLKILQELSRTNYQEIA</sequence>
<keyword evidence="3" id="KW-0677">Repeat</keyword>
<reference evidence="9" key="1">
    <citation type="submission" date="2016-05" db="EMBL/GenBank/DDBJ databases">
        <title>Comparative genomics of biotechnologically important yeasts.</title>
        <authorList>
            <consortium name="DOE Joint Genome Institute"/>
            <person name="Riley R."/>
            <person name="Haridas S."/>
            <person name="Wolfe K.H."/>
            <person name="Lopes M.R."/>
            <person name="Hittinger C.T."/>
            <person name="Goker M."/>
            <person name="Salamov A."/>
            <person name="Wisecaver J."/>
            <person name="Long T.M."/>
            <person name="Aerts A.L."/>
            <person name="Barry K."/>
            <person name="Choi C."/>
            <person name="Clum A."/>
            <person name="Coughlan A.Y."/>
            <person name="Deshpande S."/>
            <person name="Douglass A.P."/>
            <person name="Hanson S.J."/>
            <person name="Klenk H.-P."/>
            <person name="Labutti K."/>
            <person name="Lapidus A."/>
            <person name="Lindquist E."/>
            <person name="Lipzen A."/>
            <person name="Meier-Kolthoff J.P."/>
            <person name="Ohm R.A."/>
            <person name="Otillar R.P."/>
            <person name="Pangilinan J."/>
            <person name="Peng Y."/>
            <person name="Rokas A."/>
            <person name="Rosa C.A."/>
            <person name="Scheuner C."/>
            <person name="Sibirny A.A."/>
            <person name="Slot J.C."/>
            <person name="Stielow J.B."/>
            <person name="Sun H."/>
            <person name="Kurtzman C.P."/>
            <person name="Blackwell M."/>
            <person name="Grigoriev I.V."/>
            <person name="Jeffries T.W."/>
        </authorList>
    </citation>
    <scope>NUCLEOTIDE SEQUENCE [LARGE SCALE GENOMIC DNA]</scope>
    <source>
        <strain evidence="9">NRRL Y-2460</strain>
    </source>
</reference>
<keyword evidence="2" id="KW-0597">Phosphoprotein</keyword>
<evidence type="ECO:0000256" key="6">
    <source>
        <dbReference type="SAM" id="MobiDB-lite"/>
    </source>
</evidence>
<dbReference type="SMART" id="SM01156">
    <property type="entry name" value="DUF1716"/>
    <property type="match status" value="1"/>
</dbReference>
<evidence type="ECO:0000256" key="3">
    <source>
        <dbReference type="ARBA" id="ARBA00022737"/>
    </source>
</evidence>
<dbReference type="OrthoDB" id="1898821at2759"/>
<dbReference type="PANTHER" id="PTHR14978:SF0">
    <property type="entry name" value="BETA-CATENIN-LIKE PROTEIN 1"/>
    <property type="match status" value="1"/>
</dbReference>
<dbReference type="Pfam" id="PF08216">
    <property type="entry name" value="CTNNBL"/>
    <property type="match status" value="1"/>
</dbReference>
<comment type="subcellular location">
    <subcellularLocation>
        <location evidence="1">Nucleus</location>
    </subcellularLocation>
</comment>
<dbReference type="PANTHER" id="PTHR14978">
    <property type="entry name" value="BETA-CATENIN-LIKE PROTEIN 1 NUCLEAR ASSOCIATED PROTEIN"/>
    <property type="match status" value="1"/>
</dbReference>
<dbReference type="InterPro" id="IPR011989">
    <property type="entry name" value="ARM-like"/>
</dbReference>
<dbReference type="InterPro" id="IPR039678">
    <property type="entry name" value="CTNNBL1"/>
</dbReference>
<evidence type="ECO:0000256" key="4">
    <source>
        <dbReference type="ARBA" id="ARBA00023054"/>
    </source>
</evidence>
<evidence type="ECO:0000313" key="9">
    <source>
        <dbReference type="Proteomes" id="UP000094236"/>
    </source>
</evidence>
<dbReference type="InterPro" id="IPR013180">
    <property type="entry name" value="CTNNBL1_N"/>
</dbReference>
<proteinExistence type="predicted"/>
<organism evidence="8 9">
    <name type="scientific">Pachysolen tannophilus NRRL Y-2460</name>
    <dbReference type="NCBI Taxonomy" id="669874"/>
    <lineage>
        <taxon>Eukaryota</taxon>
        <taxon>Fungi</taxon>
        <taxon>Dikarya</taxon>
        <taxon>Ascomycota</taxon>
        <taxon>Saccharomycotina</taxon>
        <taxon>Pichiomycetes</taxon>
        <taxon>Pachysolenaceae</taxon>
        <taxon>Pachysolen</taxon>
    </lineage>
</organism>
<keyword evidence="5" id="KW-0539">Nucleus</keyword>
<dbReference type="EMBL" id="KV454015">
    <property type="protein sequence ID" value="ODV94947.1"/>
    <property type="molecule type" value="Genomic_DNA"/>
</dbReference>